<proteinExistence type="predicted"/>
<feature type="chain" id="PRO_5011619282" evidence="1">
    <location>
        <begin position="23"/>
        <end position="63"/>
    </location>
</feature>
<dbReference type="Proteomes" id="UP000198788">
    <property type="component" value="Unassembled WGS sequence"/>
</dbReference>
<keyword evidence="2" id="KW-0449">Lipoprotein</keyword>
<evidence type="ECO:0000256" key="1">
    <source>
        <dbReference type="SAM" id="SignalP"/>
    </source>
</evidence>
<accession>A0A1I6P4L6</accession>
<sequence length="63" mass="7133">MTRQKTRRTVALLGLVALGATACTPTVRLQVDPIQIYAKLDADVRVRLDQELQELLRENPNLF</sequence>
<dbReference type="RefSeq" id="WP_092307588.1">
    <property type="nucleotide sequence ID" value="NZ_FOZV01000001.1"/>
</dbReference>
<gene>
    <name evidence="2" type="ORF">SAMN05192570_0830</name>
</gene>
<evidence type="ECO:0000313" key="3">
    <source>
        <dbReference type="Proteomes" id="UP000198788"/>
    </source>
</evidence>
<keyword evidence="1" id="KW-0732">Signal</keyword>
<protein>
    <submittedName>
        <fullName evidence="2">YnbE-like lipoprotein</fullName>
    </submittedName>
</protein>
<dbReference type="PROSITE" id="PS51257">
    <property type="entry name" value="PROKAR_LIPOPROTEIN"/>
    <property type="match status" value="1"/>
</dbReference>
<dbReference type="STRING" id="871741.SAMN05192570_0830"/>
<keyword evidence="3" id="KW-1185">Reference proteome</keyword>
<reference evidence="3" key="1">
    <citation type="submission" date="2016-10" db="EMBL/GenBank/DDBJ databases">
        <authorList>
            <person name="Varghese N."/>
            <person name="Submissions S."/>
        </authorList>
    </citation>
    <scope>NUCLEOTIDE SEQUENCE [LARGE SCALE GENOMIC DNA]</scope>
    <source>
        <strain evidence="3">CGMCC 1.10683</strain>
    </source>
</reference>
<dbReference type="AlphaFoldDB" id="A0A1I6P4L6"/>
<dbReference type="EMBL" id="FOZV01000001">
    <property type="protein sequence ID" value="SFS35099.1"/>
    <property type="molecule type" value="Genomic_DNA"/>
</dbReference>
<name>A0A1I6P4L6_9CAUL</name>
<feature type="signal peptide" evidence="1">
    <location>
        <begin position="1"/>
        <end position="22"/>
    </location>
</feature>
<organism evidence="2 3">
    <name type="scientific">Brevundimonas viscosa</name>
    <dbReference type="NCBI Taxonomy" id="871741"/>
    <lineage>
        <taxon>Bacteria</taxon>
        <taxon>Pseudomonadati</taxon>
        <taxon>Pseudomonadota</taxon>
        <taxon>Alphaproteobacteria</taxon>
        <taxon>Caulobacterales</taxon>
        <taxon>Caulobacteraceae</taxon>
        <taxon>Brevundimonas</taxon>
    </lineage>
</organism>
<evidence type="ECO:0000313" key="2">
    <source>
        <dbReference type="EMBL" id="SFS35099.1"/>
    </source>
</evidence>